<accession>G9P8E1</accession>
<proteinExistence type="predicted"/>
<dbReference type="Proteomes" id="UP000005426">
    <property type="component" value="Unassembled WGS sequence"/>
</dbReference>
<feature type="region of interest" description="Disordered" evidence="1">
    <location>
        <begin position="399"/>
        <end position="567"/>
    </location>
</feature>
<dbReference type="HOGENOM" id="CLU_022094_0_0_1"/>
<evidence type="ECO:0000256" key="2">
    <source>
        <dbReference type="SAM" id="Phobius"/>
    </source>
</evidence>
<protein>
    <recommendedName>
        <fullName evidence="5">Fibroin-3 related protein</fullName>
    </recommendedName>
</protein>
<dbReference type="eggNOG" id="ENOG502SAKR">
    <property type="taxonomic scope" value="Eukaryota"/>
</dbReference>
<comment type="caution">
    <text evidence="3">The sequence shown here is derived from an EMBL/GenBank/DDBJ whole genome shotgun (WGS) entry which is preliminary data.</text>
</comment>
<dbReference type="RefSeq" id="XP_013938900.1">
    <property type="nucleotide sequence ID" value="XM_014083425.1"/>
</dbReference>
<dbReference type="InterPro" id="IPR037504">
    <property type="entry name" value="PSI_induc_2"/>
</dbReference>
<name>G9P8E1_HYPAI</name>
<reference evidence="3 4" key="1">
    <citation type="journal article" date="2011" name="Genome Biol.">
        <title>Comparative genome sequence analysis underscores mycoparasitism as the ancestral life style of Trichoderma.</title>
        <authorList>
            <person name="Kubicek C.P."/>
            <person name="Herrera-Estrella A."/>
            <person name="Seidl-Seiboth V."/>
            <person name="Martinez D.A."/>
            <person name="Druzhinina I.S."/>
            <person name="Thon M."/>
            <person name="Zeilinger S."/>
            <person name="Casas-Flores S."/>
            <person name="Horwitz B.A."/>
            <person name="Mukherjee P.K."/>
            <person name="Mukherjee M."/>
            <person name="Kredics L."/>
            <person name="Alcaraz L.D."/>
            <person name="Aerts A."/>
            <person name="Antal Z."/>
            <person name="Atanasova L."/>
            <person name="Cervantes-Badillo M.G."/>
            <person name="Challacombe J."/>
            <person name="Chertkov O."/>
            <person name="McCluskey K."/>
            <person name="Coulpier F."/>
            <person name="Deshpande N."/>
            <person name="von Doehren H."/>
            <person name="Ebbole D.J."/>
            <person name="Esquivel-Naranjo E.U."/>
            <person name="Fekete E."/>
            <person name="Flipphi M."/>
            <person name="Glaser F."/>
            <person name="Gomez-Rodriguez E.Y."/>
            <person name="Gruber S."/>
            <person name="Han C."/>
            <person name="Henrissat B."/>
            <person name="Hermosa R."/>
            <person name="Hernandez-Onate M."/>
            <person name="Karaffa L."/>
            <person name="Kosti I."/>
            <person name="Le Crom S."/>
            <person name="Lindquist E."/>
            <person name="Lucas S."/>
            <person name="Luebeck M."/>
            <person name="Luebeck P.S."/>
            <person name="Margeot A."/>
            <person name="Metz B."/>
            <person name="Misra M."/>
            <person name="Nevalainen H."/>
            <person name="Omann M."/>
            <person name="Packer N."/>
            <person name="Perrone G."/>
            <person name="Uresti-Rivera E.E."/>
            <person name="Salamov A."/>
            <person name="Schmoll M."/>
            <person name="Seiboth B."/>
            <person name="Shapiro H."/>
            <person name="Sukno S."/>
            <person name="Tamayo-Ramos J.A."/>
            <person name="Tisch D."/>
            <person name="Wiest A."/>
            <person name="Wilkinson H.H."/>
            <person name="Zhang M."/>
            <person name="Coutinho P.M."/>
            <person name="Kenerley C.M."/>
            <person name="Monte E."/>
            <person name="Baker S.E."/>
            <person name="Grigoriev I.V."/>
        </authorList>
    </citation>
    <scope>NUCLEOTIDE SEQUENCE [LARGE SCALE GENOMIC DNA]</scope>
    <source>
        <strain evidence="4">ATCC 20476 / IMI 206040</strain>
    </source>
</reference>
<dbReference type="STRING" id="452589.G9P8E1"/>
<dbReference type="OMA" id="HDQGYGA"/>
<dbReference type="KEGG" id="tatv:25782911"/>
<keyword evidence="4" id="KW-1185">Reference proteome</keyword>
<keyword evidence="2" id="KW-1133">Transmembrane helix</keyword>
<evidence type="ECO:0000313" key="3">
    <source>
        <dbReference type="EMBL" id="EHK40934.1"/>
    </source>
</evidence>
<dbReference type="OrthoDB" id="5401332at2759"/>
<feature type="compositionally biased region" description="Polar residues" evidence="1">
    <location>
        <begin position="239"/>
        <end position="258"/>
    </location>
</feature>
<evidence type="ECO:0000256" key="1">
    <source>
        <dbReference type="SAM" id="MobiDB-lite"/>
    </source>
</evidence>
<evidence type="ECO:0008006" key="5">
    <source>
        <dbReference type="Google" id="ProtNLM"/>
    </source>
</evidence>
<keyword evidence="2" id="KW-0472">Membrane</keyword>
<feature type="region of interest" description="Disordered" evidence="1">
    <location>
        <begin position="202"/>
        <end position="341"/>
    </location>
</feature>
<dbReference type="GO" id="GO:0005935">
    <property type="term" value="C:cellular bud neck"/>
    <property type="evidence" value="ECO:0007669"/>
    <property type="project" value="TreeGrafter"/>
</dbReference>
<feature type="compositionally biased region" description="Polar residues" evidence="1">
    <location>
        <begin position="472"/>
        <end position="488"/>
    </location>
</feature>
<gene>
    <name evidence="3" type="ORF">TRIATDRAFT_31254</name>
</gene>
<dbReference type="PANTHER" id="PTHR40018:SF1">
    <property type="entry name" value="[PSI+] INDUCTION PROTEIN 2"/>
    <property type="match status" value="1"/>
</dbReference>
<sequence>MPAVDVAMVRSLRGGLWETVKDSIARSLANEVIRRDIVADADNKISDVKAAFSSWDGCMAHVYCKWPAIALMIIAGLILLSLIICIVRCTCLGMSCCCSCCYCLKCCGNCCGCCDAPGGAARKQLDAPYVPQQSGGYRQEAPMAVNMPSHSTVPAFSTPASHGPPQYAEFDVSKQNADALPAMPSWETANSKQIVLEEEVEMDTLPPKKEPVAPQNMNSPGFRGQQQQQQRPMGRNDPYNRQQSSSPGYMNSYGQQPAASPYGAHDQAYGTHDQGFSGHDQGYNAHNQGFNEHDQGFNRHDQGFNAHDQGFNGHDQGYNGHDQGYGAQQQNFGGHDQAYGAHEQQPYGAHDQGYNAHDQGYNGHAQGFNGHDQAYGMHDQHYNGANQGYDNHVADGFSASQPYDHAAPTTGMHSPGHQSPIANQHDYGIPRQMTPGPVRMPTAPHELDGQTSPTAYGTDPHVRKSPGPGLNQRRSPGPNNDITITPQNKPVPFRTYTPGPQNALHNGQASPITNNGGFDFNSGYSRPAPQDEPNYDRRPSESHEHEEHEGYPGFKPYSPSPQGWSGI</sequence>
<dbReference type="AlphaFoldDB" id="G9P8E1"/>
<evidence type="ECO:0000313" key="4">
    <source>
        <dbReference type="Proteomes" id="UP000005426"/>
    </source>
</evidence>
<feature type="transmembrane region" description="Helical" evidence="2">
    <location>
        <begin position="69"/>
        <end position="95"/>
    </location>
</feature>
<dbReference type="PANTHER" id="PTHR40018">
    <property type="entry name" value="[PSI+] INDUCTION PROTEIN 2"/>
    <property type="match status" value="1"/>
</dbReference>
<dbReference type="EMBL" id="ABDG02000027">
    <property type="protein sequence ID" value="EHK40934.1"/>
    <property type="molecule type" value="Genomic_DNA"/>
</dbReference>
<feature type="compositionally biased region" description="Polar residues" evidence="1">
    <location>
        <begin position="498"/>
        <end position="516"/>
    </location>
</feature>
<organism evidence="3 4">
    <name type="scientific">Hypocrea atroviridis (strain ATCC 20476 / IMI 206040)</name>
    <name type="common">Trichoderma atroviride</name>
    <dbReference type="NCBI Taxonomy" id="452589"/>
    <lineage>
        <taxon>Eukaryota</taxon>
        <taxon>Fungi</taxon>
        <taxon>Dikarya</taxon>
        <taxon>Ascomycota</taxon>
        <taxon>Pezizomycotina</taxon>
        <taxon>Sordariomycetes</taxon>
        <taxon>Hypocreomycetidae</taxon>
        <taxon>Hypocreales</taxon>
        <taxon>Hypocreaceae</taxon>
        <taxon>Trichoderma</taxon>
    </lineage>
</organism>
<keyword evidence="2" id="KW-0812">Transmembrane</keyword>
<feature type="compositionally biased region" description="Basic and acidic residues" evidence="1">
    <location>
        <begin position="534"/>
        <end position="550"/>
    </location>
</feature>
<feature type="compositionally biased region" description="Basic and acidic residues" evidence="1">
    <location>
        <begin position="291"/>
        <end position="302"/>
    </location>
</feature>
<dbReference type="GeneID" id="25782911"/>
<dbReference type="GO" id="GO:0005886">
    <property type="term" value="C:plasma membrane"/>
    <property type="evidence" value="ECO:0007669"/>
    <property type="project" value="TreeGrafter"/>
</dbReference>